<dbReference type="InterPro" id="IPR002637">
    <property type="entry name" value="RdgB/HAM1"/>
</dbReference>
<sequence length="182" mass="19663">MSVRICTTNENKVREFERMLGFDLRPVALDLEEIQTLDTVAACRNKGVLAFAALGEPVVVDDTGFELAALDGFPGALVRWAIDAGGTRILHRMLPEGVRDTASVVTAVAYVDGAGVQIFVGRLDGRVIAEPRGTNGFGFNAVFVPSGEDRTLAEMSDAEKDRISPRGQALRDLAAFLREQAR</sequence>
<dbReference type="RefSeq" id="WP_130159340.1">
    <property type="nucleotide sequence ID" value="NZ_SGIS01000029.1"/>
</dbReference>
<dbReference type="PANTHER" id="PTHR11067:SF9">
    <property type="entry name" value="INOSINE TRIPHOSPHATE PYROPHOSPHATASE"/>
    <property type="match status" value="1"/>
</dbReference>
<organism evidence="4 5">
    <name type="scientific">Sphingomonas populi</name>
    <dbReference type="NCBI Taxonomy" id="2484750"/>
    <lineage>
        <taxon>Bacteria</taxon>
        <taxon>Pseudomonadati</taxon>
        <taxon>Pseudomonadota</taxon>
        <taxon>Alphaproteobacteria</taxon>
        <taxon>Sphingomonadales</taxon>
        <taxon>Sphingomonadaceae</taxon>
        <taxon>Sphingomonas</taxon>
    </lineage>
</organism>
<dbReference type="GO" id="GO:0047429">
    <property type="term" value="F:nucleoside triphosphate diphosphatase activity"/>
    <property type="evidence" value="ECO:0007669"/>
    <property type="project" value="InterPro"/>
</dbReference>
<dbReference type="EMBL" id="SGIS01000029">
    <property type="protein sequence ID" value="RZF63283.1"/>
    <property type="molecule type" value="Genomic_DNA"/>
</dbReference>
<dbReference type="Gene3D" id="3.90.950.10">
    <property type="match status" value="1"/>
</dbReference>
<dbReference type="GO" id="GO:0005737">
    <property type="term" value="C:cytoplasm"/>
    <property type="evidence" value="ECO:0007669"/>
    <property type="project" value="TreeGrafter"/>
</dbReference>
<protein>
    <submittedName>
        <fullName evidence="4">Non-canonical purine NTP pyrophosphatase</fullName>
    </submittedName>
</protein>
<evidence type="ECO:0000256" key="3">
    <source>
        <dbReference type="ARBA" id="ARBA00023080"/>
    </source>
</evidence>
<dbReference type="GO" id="GO:0009117">
    <property type="term" value="P:nucleotide metabolic process"/>
    <property type="evidence" value="ECO:0007669"/>
    <property type="project" value="UniProtKB-KW"/>
</dbReference>
<dbReference type="CDD" id="cd00515">
    <property type="entry name" value="HAM1"/>
    <property type="match status" value="1"/>
</dbReference>
<evidence type="ECO:0000256" key="2">
    <source>
        <dbReference type="ARBA" id="ARBA00022801"/>
    </source>
</evidence>
<dbReference type="Pfam" id="PF01725">
    <property type="entry name" value="Ham1p_like"/>
    <property type="match status" value="1"/>
</dbReference>
<evidence type="ECO:0000256" key="1">
    <source>
        <dbReference type="ARBA" id="ARBA00008023"/>
    </source>
</evidence>
<gene>
    <name evidence="4" type="ORF">EWE75_17215</name>
</gene>
<keyword evidence="3" id="KW-0546">Nucleotide metabolism</keyword>
<name>A0A4Q6XS50_9SPHN</name>
<dbReference type="OrthoDB" id="9795331at2"/>
<accession>A0A4Q6XS50</accession>
<comment type="similarity">
    <text evidence="1">Belongs to the HAM1 NTPase family.</text>
</comment>
<keyword evidence="2" id="KW-0378">Hydrolase</keyword>
<keyword evidence="5" id="KW-1185">Reference proteome</keyword>
<dbReference type="PANTHER" id="PTHR11067">
    <property type="entry name" value="INOSINE TRIPHOSPHATE PYROPHOSPHATASE/HAM1 PROTEIN"/>
    <property type="match status" value="1"/>
</dbReference>
<evidence type="ECO:0000313" key="5">
    <source>
        <dbReference type="Proteomes" id="UP000292085"/>
    </source>
</evidence>
<dbReference type="AlphaFoldDB" id="A0A4Q6XS50"/>
<dbReference type="Proteomes" id="UP000292085">
    <property type="component" value="Unassembled WGS sequence"/>
</dbReference>
<dbReference type="InterPro" id="IPR029001">
    <property type="entry name" value="ITPase-like_fam"/>
</dbReference>
<proteinExistence type="inferred from homology"/>
<dbReference type="SUPFAM" id="SSF52972">
    <property type="entry name" value="ITPase-like"/>
    <property type="match status" value="1"/>
</dbReference>
<reference evidence="4 5" key="1">
    <citation type="submission" date="2019-02" db="EMBL/GenBank/DDBJ databases">
        <authorList>
            <person name="Li Y."/>
        </authorList>
    </citation>
    <scope>NUCLEOTIDE SEQUENCE [LARGE SCALE GENOMIC DNA]</scope>
    <source>
        <strain evidence="4 5">3-7</strain>
    </source>
</reference>
<evidence type="ECO:0000313" key="4">
    <source>
        <dbReference type="EMBL" id="RZF63283.1"/>
    </source>
</evidence>
<comment type="caution">
    <text evidence="4">The sequence shown here is derived from an EMBL/GenBank/DDBJ whole genome shotgun (WGS) entry which is preliminary data.</text>
</comment>
<dbReference type="GO" id="GO:0009143">
    <property type="term" value="P:nucleoside triphosphate catabolic process"/>
    <property type="evidence" value="ECO:0007669"/>
    <property type="project" value="InterPro"/>
</dbReference>